<dbReference type="GO" id="GO:0004567">
    <property type="term" value="F:beta-mannosidase activity"/>
    <property type="evidence" value="ECO:0007669"/>
    <property type="project" value="TreeGrafter"/>
</dbReference>
<keyword evidence="1" id="KW-0378">Hydrolase</keyword>
<dbReference type="SUPFAM" id="SSF51445">
    <property type="entry name" value="(Trans)glycosidases"/>
    <property type="match status" value="1"/>
</dbReference>
<accession>A0A7J6S5P8</accession>
<protein>
    <recommendedName>
        <fullName evidence="4">Beta-mannosidase</fullName>
    </recommendedName>
</protein>
<dbReference type="InterPro" id="IPR017853">
    <property type="entry name" value="GH"/>
</dbReference>
<dbReference type="AlphaFoldDB" id="A0A7J6S5P8"/>
<gene>
    <name evidence="2" type="ORF">FOZ62_028825</name>
</gene>
<proteinExistence type="predicted"/>
<keyword evidence="1" id="KW-0326">Glycosidase</keyword>
<dbReference type="GO" id="GO:0006516">
    <property type="term" value="P:glycoprotein catabolic process"/>
    <property type="evidence" value="ECO:0007669"/>
    <property type="project" value="TreeGrafter"/>
</dbReference>
<feature type="non-terminal residue" evidence="2">
    <location>
        <position position="433"/>
    </location>
</feature>
<dbReference type="PANTHER" id="PTHR43730">
    <property type="entry name" value="BETA-MANNOSIDASE"/>
    <property type="match status" value="1"/>
</dbReference>
<evidence type="ECO:0008006" key="4">
    <source>
        <dbReference type="Google" id="ProtNLM"/>
    </source>
</evidence>
<dbReference type="Gene3D" id="3.20.20.80">
    <property type="entry name" value="Glycosidases"/>
    <property type="match status" value="1"/>
</dbReference>
<dbReference type="EMBL" id="JABANM010017258">
    <property type="protein sequence ID" value="KAF4728073.1"/>
    <property type="molecule type" value="Genomic_DNA"/>
</dbReference>
<evidence type="ECO:0000313" key="2">
    <source>
        <dbReference type="EMBL" id="KAF4728073.1"/>
    </source>
</evidence>
<dbReference type="PANTHER" id="PTHR43730:SF1">
    <property type="entry name" value="BETA-MANNOSIDASE"/>
    <property type="match status" value="1"/>
</dbReference>
<name>A0A7J6S5P8_PEROL</name>
<organism evidence="2 3">
    <name type="scientific">Perkinsus olseni</name>
    <name type="common">Perkinsus atlanticus</name>
    <dbReference type="NCBI Taxonomy" id="32597"/>
    <lineage>
        <taxon>Eukaryota</taxon>
        <taxon>Sar</taxon>
        <taxon>Alveolata</taxon>
        <taxon>Perkinsozoa</taxon>
        <taxon>Perkinsea</taxon>
        <taxon>Perkinsida</taxon>
        <taxon>Perkinsidae</taxon>
        <taxon>Perkinsus</taxon>
    </lineage>
</organism>
<dbReference type="InterPro" id="IPR050887">
    <property type="entry name" value="Beta-mannosidase_GH2"/>
</dbReference>
<dbReference type="Proteomes" id="UP000574390">
    <property type="component" value="Unassembled WGS sequence"/>
</dbReference>
<evidence type="ECO:0000313" key="3">
    <source>
        <dbReference type="Proteomes" id="UP000574390"/>
    </source>
</evidence>
<sequence length="433" mass="48047">LGELKAVADDGMLQDTLFSDDSNLLCVGSSDAAGLFGGSNLLLRRHAIIGQCAGKLAPQSRSYQHGLPGSRASLPEEYVTSTAHYRLEMPLSALLVIRRQLVVTSSAGCALSRITSWRGFRLNYWLCIRPMLFSMDVAGIQHARVVDAEGCVPLAANLNDKVNFETWPSHRQHLVSGNAYLKAYAEFMFGTENGESAGPIDMRAAEAYLSQIVQGMWLKLAVEHCRRLRPYNMGLLYWQANDIWPTVSWSTIEYSGRPKVAMTMAQSFYDLNEPTMFLNYSDSPPRFCGQAFAESREVRVFTLLKQREVSPTLMLSAWELRCTHLDGVCGDGECVAFSSHRNYLILGSMAKFPTSSISEFARATIRIQCGFISSEIVVPFVELECETVCEENHFLLLPSQPVWVGEDAKVIGSLWSALDSYRGGNGQDFIVSS</sequence>
<reference evidence="2 3" key="1">
    <citation type="submission" date="2020-04" db="EMBL/GenBank/DDBJ databases">
        <title>Perkinsus olseni comparative genomics.</title>
        <authorList>
            <person name="Bogema D.R."/>
        </authorList>
    </citation>
    <scope>NUCLEOTIDE SEQUENCE [LARGE SCALE GENOMIC DNA]</scope>
    <source>
        <strain evidence="2">ATCC PRA-205</strain>
    </source>
</reference>
<evidence type="ECO:0000256" key="1">
    <source>
        <dbReference type="ARBA" id="ARBA00023295"/>
    </source>
</evidence>
<comment type="caution">
    <text evidence="2">The sequence shown here is derived from an EMBL/GenBank/DDBJ whole genome shotgun (WGS) entry which is preliminary data.</text>
</comment>